<accession>A0ABS4D6R3</accession>
<comment type="caution">
    <text evidence="3">The sequence shown here is derived from an EMBL/GenBank/DDBJ whole genome shotgun (WGS) entry which is preliminary data.</text>
</comment>
<protein>
    <submittedName>
        <fullName evidence="3">Polysaccharide deacetylase</fullName>
    </submittedName>
</protein>
<evidence type="ECO:0000256" key="2">
    <source>
        <dbReference type="SAM" id="Phobius"/>
    </source>
</evidence>
<name>A0ABS4D6R3_9CHLR</name>
<keyword evidence="2" id="KW-0472">Membrane</keyword>
<feature type="transmembrane region" description="Helical" evidence="2">
    <location>
        <begin position="395"/>
        <end position="413"/>
    </location>
</feature>
<gene>
    <name evidence="3" type="ORF">EYB53_005365</name>
</gene>
<feature type="region of interest" description="Disordered" evidence="1">
    <location>
        <begin position="417"/>
        <end position="436"/>
    </location>
</feature>
<keyword evidence="4" id="KW-1185">Reference proteome</keyword>
<dbReference type="EMBL" id="SIJK02000006">
    <property type="protein sequence ID" value="MBP1465131.1"/>
    <property type="molecule type" value="Genomic_DNA"/>
</dbReference>
<feature type="compositionally biased region" description="Low complexity" evidence="1">
    <location>
        <begin position="425"/>
        <end position="436"/>
    </location>
</feature>
<proteinExistence type="predicted"/>
<evidence type="ECO:0000313" key="4">
    <source>
        <dbReference type="Proteomes" id="UP001193081"/>
    </source>
</evidence>
<dbReference type="RefSeq" id="WP_135477177.1">
    <property type="nucleotide sequence ID" value="NZ_SIJK02000006.1"/>
</dbReference>
<organism evidence="3 4">
    <name type="scientific">Candidatus Chloroploca mongolica</name>
    <dbReference type="NCBI Taxonomy" id="2528176"/>
    <lineage>
        <taxon>Bacteria</taxon>
        <taxon>Bacillati</taxon>
        <taxon>Chloroflexota</taxon>
        <taxon>Chloroflexia</taxon>
        <taxon>Chloroflexales</taxon>
        <taxon>Chloroflexineae</taxon>
        <taxon>Oscillochloridaceae</taxon>
        <taxon>Candidatus Chloroploca</taxon>
    </lineage>
</organism>
<dbReference type="Proteomes" id="UP001193081">
    <property type="component" value="Unassembled WGS sequence"/>
</dbReference>
<keyword evidence="2" id="KW-1133">Transmembrane helix</keyword>
<sequence>MAIPFQIAISGQGTTGYTLRATSPGGVIETQIELPMLTNDMVTNGEMLGPILFPPPVHQLLLEAAHTASEAGNHVQIQLHMALPEVAVLPWEWITLGRSTPWQPAIRDDYPLIRVGRITRSRPALPLSGPIRLLIACAPGAAAAAAAPLGHALAQPVREGRLVVDLLRDADPFMLREALAEEPCHALHLVAADATGQGAAARLRLGRALDAAGLAGIIGDYQELRLLTLAADLGAEAAALASIAGAVHDRLGLATLALGDLDNAGVATFCGPCYEALVADEPVDLATTDGRAALADAEDAWGSPRLWVVPGSEYLFNTRMASVSRQSVAADAVAGEAAPVGKPLRTERTFAEAGHIASRALTSAKAFVVGTTTVGEPAQRARNETPRKQGFSPKLVALIIAVLVLILMISQVLPSSNPPPPVPTVVPTSALPLLEP</sequence>
<reference evidence="3 4" key="1">
    <citation type="submission" date="2021-03" db="EMBL/GenBank/DDBJ databases">
        <authorList>
            <person name="Grouzdev D.S."/>
        </authorList>
    </citation>
    <scope>NUCLEOTIDE SEQUENCE [LARGE SCALE GENOMIC DNA]</scope>
    <source>
        <strain evidence="3 4">M50-1</strain>
    </source>
</reference>
<keyword evidence="2" id="KW-0812">Transmembrane</keyword>
<evidence type="ECO:0000313" key="3">
    <source>
        <dbReference type="EMBL" id="MBP1465131.1"/>
    </source>
</evidence>
<evidence type="ECO:0000256" key="1">
    <source>
        <dbReference type="SAM" id="MobiDB-lite"/>
    </source>
</evidence>